<evidence type="ECO:0000313" key="2">
    <source>
        <dbReference type="Proteomes" id="UP001056778"/>
    </source>
</evidence>
<comment type="caution">
    <text evidence="1">The sequence shown here is derived from an EMBL/GenBank/DDBJ whole genome shotgun (WGS) entry which is preliminary data.</text>
</comment>
<name>A0ACB9T4P7_HOLOL</name>
<keyword evidence="2" id="KW-1185">Reference proteome</keyword>
<evidence type="ECO:0000313" key="1">
    <source>
        <dbReference type="EMBL" id="KAI4461790.1"/>
    </source>
</evidence>
<protein>
    <submittedName>
        <fullName evidence="1">Glyoxalase domain-containing protein 4</fullName>
    </submittedName>
</protein>
<dbReference type="EMBL" id="CM043019">
    <property type="protein sequence ID" value="KAI4461790.1"/>
    <property type="molecule type" value="Genomic_DNA"/>
</dbReference>
<dbReference type="Proteomes" id="UP001056778">
    <property type="component" value="Chromosome 5"/>
</dbReference>
<proteinExistence type="predicted"/>
<reference evidence="1" key="1">
    <citation type="submission" date="2022-04" db="EMBL/GenBank/DDBJ databases">
        <title>Chromosome-scale genome assembly of Holotrichia oblita Faldermann.</title>
        <authorList>
            <person name="Rongchong L."/>
        </authorList>
    </citation>
    <scope>NUCLEOTIDE SEQUENCE</scope>
    <source>
        <strain evidence="1">81SQS9</strain>
    </source>
</reference>
<sequence length="295" mass="33518">MSTPISGRALHYVFKIGDRGSSARFYREILGMKVLRHEEFTEGCDAACNGPYANRWSKTMVGYGPEDDHFVFELTYNYPVKSYEKGNEFISITIKSRESLERARKNKWPILPGNILEAPGGFQYQIIDEPQPTDKDPVEKVTLACSNLQKSIDYWNGLLGLEVFAKDLKKRNAVFGFKSDEAKLELQQIDGPINRAKAYGRIAFSCPRDQQPTLHQKITEANAKILTPLMSLDTPGKATVRVIVLADPDGHEICFVDDESFRQLSEYQPDDEKILDRFLKKDEAGQLQKPYGKEK</sequence>
<gene>
    <name evidence="1" type="ORF">MML48_5g00010932</name>
</gene>
<organism evidence="1 2">
    <name type="scientific">Holotrichia oblita</name>
    <name type="common">Chafer beetle</name>
    <dbReference type="NCBI Taxonomy" id="644536"/>
    <lineage>
        <taxon>Eukaryota</taxon>
        <taxon>Metazoa</taxon>
        <taxon>Ecdysozoa</taxon>
        <taxon>Arthropoda</taxon>
        <taxon>Hexapoda</taxon>
        <taxon>Insecta</taxon>
        <taxon>Pterygota</taxon>
        <taxon>Neoptera</taxon>
        <taxon>Endopterygota</taxon>
        <taxon>Coleoptera</taxon>
        <taxon>Polyphaga</taxon>
        <taxon>Scarabaeiformia</taxon>
        <taxon>Scarabaeidae</taxon>
        <taxon>Melolonthinae</taxon>
        <taxon>Holotrichia</taxon>
    </lineage>
</organism>
<accession>A0ACB9T4P7</accession>